<evidence type="ECO:0000313" key="4">
    <source>
        <dbReference type="Proteomes" id="UP000256343"/>
    </source>
</evidence>
<dbReference type="OrthoDB" id="8264693at2"/>
<dbReference type="EMBL" id="QRDT01000005">
    <property type="protein sequence ID" value="RED38031.1"/>
    <property type="molecule type" value="Genomic_DNA"/>
</dbReference>
<name>A0A336JNS4_9BRAD</name>
<reference evidence="1 4" key="2">
    <citation type="submission" date="2018-07" db="EMBL/GenBank/DDBJ databases">
        <title>Genomic Encyclopedia of Archaeal and Bacterial Type Strains, Phase II (KMG-II): from individual species to whole genera.</title>
        <authorList>
            <person name="Goeker M."/>
        </authorList>
    </citation>
    <scope>NUCLEOTIDE SEQUENCE [LARGE SCALE GENOMIC DNA]</scope>
    <source>
        <strain evidence="1 4">JA575</strain>
    </source>
</reference>
<gene>
    <name evidence="1" type="ORF">BJ125_105110</name>
    <name evidence="2" type="ORF">SAMN05892882_105110</name>
</gene>
<evidence type="ECO:0000313" key="2">
    <source>
        <dbReference type="EMBL" id="SSW90056.1"/>
    </source>
</evidence>
<organism evidence="2 3">
    <name type="scientific">Rhodopseudomonas pentothenatexigens</name>
    <dbReference type="NCBI Taxonomy" id="999699"/>
    <lineage>
        <taxon>Bacteria</taxon>
        <taxon>Pseudomonadati</taxon>
        <taxon>Pseudomonadota</taxon>
        <taxon>Alphaproteobacteria</taxon>
        <taxon>Hyphomicrobiales</taxon>
        <taxon>Nitrobacteraceae</taxon>
        <taxon>Rhodopseudomonas</taxon>
    </lineage>
</organism>
<keyword evidence="4" id="KW-1185">Reference proteome</keyword>
<dbReference type="AlphaFoldDB" id="A0A336JNS4"/>
<evidence type="ECO:0000313" key="1">
    <source>
        <dbReference type="EMBL" id="RED38031.1"/>
    </source>
</evidence>
<proteinExistence type="predicted"/>
<evidence type="ECO:0000313" key="3">
    <source>
        <dbReference type="Proteomes" id="UP000252631"/>
    </source>
</evidence>
<dbReference type="RefSeq" id="WP_147270224.1">
    <property type="nucleotide sequence ID" value="NZ_QRDT01000005.1"/>
</dbReference>
<dbReference type="Proteomes" id="UP000256343">
    <property type="component" value="Unassembled WGS sequence"/>
</dbReference>
<sequence>MKTKTPKAITLEQIPQPGCEELLEVVLFAPQGAHEYDFHLGADVRFGTMVLSSEDWSQSVEIGLSRATLGLATKGCEIDPSSSRFGDKKPHAVRTQLQRTLERMSELHAGAQSAFGAKASTNNMSASADTTIGIDGKIDRNTKMASTETLTSDSQQEPVLAMPGNRWQFSATSDNYMQSRYCGDESLCKMTVTAPTITITGTLAFQPKDIVIVDLEAPQTIFDRLKRSPNKIAIARLLLARHLREINQIPEKTASSSIIGWISTLTGRLSSDK</sequence>
<reference evidence="2 3" key="1">
    <citation type="submission" date="2017-08" db="EMBL/GenBank/DDBJ databases">
        <authorList>
            <person name="de Groot N.N."/>
        </authorList>
    </citation>
    <scope>NUCLEOTIDE SEQUENCE [LARGE SCALE GENOMIC DNA]</scope>
    <source>
        <strain evidence="2 3">JA575</strain>
    </source>
</reference>
<dbReference type="EMBL" id="UFQQ01000005">
    <property type="protein sequence ID" value="SSW90056.1"/>
    <property type="molecule type" value="Genomic_DNA"/>
</dbReference>
<protein>
    <submittedName>
        <fullName evidence="2">Uncharacterized protein</fullName>
    </submittedName>
</protein>
<dbReference type="Proteomes" id="UP000252631">
    <property type="component" value="Unassembled WGS sequence"/>
</dbReference>
<accession>A0A336JNS4</accession>